<dbReference type="AlphaFoldDB" id="A0A178A1W1"/>
<dbReference type="RefSeq" id="WP_064467732.1">
    <property type="nucleotide sequence ID" value="NZ_JAGGKH010000007.1"/>
</dbReference>
<feature type="transmembrane region" description="Helical" evidence="7">
    <location>
        <begin position="33"/>
        <end position="52"/>
    </location>
</feature>
<feature type="domain" description="YetF C-terminal" evidence="8">
    <location>
        <begin position="82"/>
        <end position="204"/>
    </location>
</feature>
<organism evidence="9 10">
    <name type="scientific">Lederbergia galactosidilytica</name>
    <dbReference type="NCBI Taxonomy" id="217031"/>
    <lineage>
        <taxon>Bacteria</taxon>
        <taxon>Bacillati</taxon>
        <taxon>Bacillota</taxon>
        <taxon>Bacilli</taxon>
        <taxon>Bacillales</taxon>
        <taxon>Bacillaceae</taxon>
        <taxon>Lederbergia</taxon>
    </lineage>
</organism>
<gene>
    <name evidence="9" type="ORF">ABB05_04670</name>
</gene>
<name>A0A178A1W1_9BACI</name>
<evidence type="ECO:0000313" key="10">
    <source>
        <dbReference type="Proteomes" id="UP000077881"/>
    </source>
</evidence>
<sequence>MENFFVIIARVVILYTLLLVIFRLMGKREIGELSVLDLVVFIMMGEMAVIAIEQHEDPLAHTIIPMITLMLIQLALAVISLKSRKFRRLMDGKPSLIIKNGKIDEKEMKKLRYNFDDLLMQLRQKDISNIADVEFAILETSGNISVIKKDKKSKTGSYTLPLILNGEIQEEHLEEIGKNESWIKKELEQRGHQDIAQISFCSYQDGKFFIDYDDLKS</sequence>
<dbReference type="PANTHER" id="PTHR34582:SF6">
    <property type="entry name" value="UPF0702 TRANSMEMBRANE PROTEIN YCAP"/>
    <property type="match status" value="1"/>
</dbReference>
<dbReference type="PANTHER" id="PTHR34582">
    <property type="entry name" value="UPF0702 TRANSMEMBRANE PROTEIN YCAP"/>
    <property type="match status" value="1"/>
</dbReference>
<reference evidence="9 10" key="1">
    <citation type="submission" date="2015-05" db="EMBL/GenBank/DDBJ databases">
        <title>Comparison of genome.</title>
        <authorList>
            <person name="Zheng Z."/>
            <person name="Sun M."/>
        </authorList>
    </citation>
    <scope>NUCLEOTIDE SEQUENCE [LARGE SCALE GENOMIC DNA]</scope>
    <source>
        <strain evidence="9 10">G25-74</strain>
    </source>
</reference>
<comment type="similarity">
    <text evidence="2">Belongs to the UPF0702 family.</text>
</comment>
<dbReference type="OrthoDB" id="1682423at2"/>
<dbReference type="GO" id="GO:0005886">
    <property type="term" value="C:plasma membrane"/>
    <property type="evidence" value="ECO:0007669"/>
    <property type="project" value="UniProtKB-SubCell"/>
</dbReference>
<dbReference type="Gene3D" id="3.30.240.20">
    <property type="entry name" value="bsu07140 like domains"/>
    <property type="match status" value="2"/>
</dbReference>
<keyword evidence="6 7" id="KW-0472">Membrane</keyword>
<feature type="transmembrane region" description="Helical" evidence="7">
    <location>
        <begin position="58"/>
        <end position="81"/>
    </location>
</feature>
<evidence type="ECO:0000256" key="7">
    <source>
        <dbReference type="SAM" id="Phobius"/>
    </source>
</evidence>
<evidence type="ECO:0000256" key="5">
    <source>
        <dbReference type="ARBA" id="ARBA00022989"/>
    </source>
</evidence>
<proteinExistence type="inferred from homology"/>
<dbReference type="EMBL" id="LDJR01000027">
    <property type="protein sequence ID" value="OAK74187.1"/>
    <property type="molecule type" value="Genomic_DNA"/>
</dbReference>
<comment type="caution">
    <text evidence="9">The sequence shown here is derived from an EMBL/GenBank/DDBJ whole genome shotgun (WGS) entry which is preliminary data.</text>
</comment>
<keyword evidence="10" id="KW-1185">Reference proteome</keyword>
<evidence type="ECO:0000313" key="9">
    <source>
        <dbReference type="EMBL" id="OAK74187.1"/>
    </source>
</evidence>
<evidence type="ECO:0000256" key="6">
    <source>
        <dbReference type="ARBA" id="ARBA00023136"/>
    </source>
</evidence>
<dbReference type="Pfam" id="PF04239">
    <property type="entry name" value="DUF421"/>
    <property type="match status" value="1"/>
</dbReference>
<dbReference type="InterPro" id="IPR007353">
    <property type="entry name" value="DUF421"/>
</dbReference>
<dbReference type="STRING" id="217031.ABB05_04670"/>
<dbReference type="Proteomes" id="UP000077881">
    <property type="component" value="Unassembled WGS sequence"/>
</dbReference>
<comment type="subcellular location">
    <subcellularLocation>
        <location evidence="1">Cell membrane</location>
        <topology evidence="1">Multi-pass membrane protein</topology>
    </subcellularLocation>
</comment>
<feature type="transmembrane region" description="Helical" evidence="7">
    <location>
        <begin position="6"/>
        <end position="26"/>
    </location>
</feature>
<evidence type="ECO:0000259" key="8">
    <source>
        <dbReference type="Pfam" id="PF04239"/>
    </source>
</evidence>
<evidence type="ECO:0000256" key="2">
    <source>
        <dbReference type="ARBA" id="ARBA00006448"/>
    </source>
</evidence>
<protein>
    <submittedName>
        <fullName evidence="9">Membrane protein</fullName>
    </submittedName>
</protein>
<keyword evidence="3" id="KW-1003">Cell membrane</keyword>
<accession>A0A178A1W1</accession>
<evidence type="ECO:0000256" key="4">
    <source>
        <dbReference type="ARBA" id="ARBA00022692"/>
    </source>
</evidence>
<keyword evidence="5 7" id="KW-1133">Transmembrane helix</keyword>
<dbReference type="PATRIC" id="fig|217031.6.peg.1012"/>
<evidence type="ECO:0000256" key="3">
    <source>
        <dbReference type="ARBA" id="ARBA00022475"/>
    </source>
</evidence>
<evidence type="ECO:0000256" key="1">
    <source>
        <dbReference type="ARBA" id="ARBA00004651"/>
    </source>
</evidence>
<dbReference type="InterPro" id="IPR023090">
    <property type="entry name" value="UPF0702_alpha/beta_dom_sf"/>
</dbReference>
<keyword evidence="4 7" id="KW-0812">Transmembrane</keyword>